<reference evidence="3 4" key="1">
    <citation type="submission" date="2022-09" db="EMBL/GenBank/DDBJ databases">
        <authorList>
            <person name="Kop L."/>
        </authorList>
    </citation>
    <scope>NUCLEOTIDE SEQUENCE [LARGE SCALE GENOMIC DNA]</scope>
    <source>
        <strain evidence="3 4">347</strain>
    </source>
</reference>
<keyword evidence="4" id="KW-1185">Reference proteome</keyword>
<proteinExistence type="predicted"/>
<dbReference type="InterPro" id="IPR002201">
    <property type="entry name" value="Glyco_trans_9"/>
</dbReference>
<keyword evidence="1" id="KW-0328">Glycosyltransferase</keyword>
<dbReference type="SUPFAM" id="SSF53756">
    <property type="entry name" value="UDP-Glycosyltransferase/glycogen phosphorylase"/>
    <property type="match status" value="1"/>
</dbReference>
<sequence>MADRMRQRLSAEVVVRPPFPYRRELHVSDYYLQTFAERVPQPDWPPAWQAPATSCAVAEQKLLSVKNAVRGCWVMHPGSGGVSKNWPLPAFRQQAEWLRQQGAAPVFLLGPAEVTMAEAVHALARELMTPVWDNFPLTDCAALLSRCDGFLGNDAGIAHLAAVLGLPTVAVFVNSDPVMWQPLGSNVSVVDVRKEKEVVPLPGSEAVQEALSRWVPLRSNP</sequence>
<dbReference type="PANTHER" id="PTHR30160">
    <property type="entry name" value="TETRAACYLDISACCHARIDE 4'-KINASE-RELATED"/>
    <property type="match status" value="1"/>
</dbReference>
<protein>
    <recommendedName>
        <fullName evidence="5">Lipopolysaccharide heptosyltransferase family protein</fullName>
    </recommendedName>
</protein>
<dbReference type="Gene3D" id="3.40.50.2000">
    <property type="entry name" value="Glycogen Phosphorylase B"/>
    <property type="match status" value="1"/>
</dbReference>
<keyword evidence="2" id="KW-0808">Transferase</keyword>
<dbReference type="Pfam" id="PF01075">
    <property type="entry name" value="Glyco_transf_9"/>
    <property type="match status" value="1"/>
</dbReference>
<dbReference type="PANTHER" id="PTHR30160:SF23">
    <property type="match status" value="1"/>
</dbReference>
<evidence type="ECO:0000256" key="1">
    <source>
        <dbReference type="ARBA" id="ARBA00022676"/>
    </source>
</evidence>
<dbReference type="EMBL" id="OX336137">
    <property type="protein sequence ID" value="CAI2718026.1"/>
    <property type="molecule type" value="Genomic_DNA"/>
</dbReference>
<dbReference type="CDD" id="cd03789">
    <property type="entry name" value="GT9_LPS_heptosyltransferase"/>
    <property type="match status" value="1"/>
</dbReference>
<evidence type="ECO:0008006" key="5">
    <source>
        <dbReference type="Google" id="ProtNLM"/>
    </source>
</evidence>
<dbReference type="Proteomes" id="UP001157733">
    <property type="component" value="Chromosome"/>
</dbReference>
<dbReference type="InterPro" id="IPR051199">
    <property type="entry name" value="LPS_LOS_Heptosyltrfase"/>
</dbReference>
<gene>
    <name evidence="3" type="ORF">NSPWAT_1167</name>
</gene>
<evidence type="ECO:0000256" key="2">
    <source>
        <dbReference type="ARBA" id="ARBA00022679"/>
    </source>
</evidence>
<evidence type="ECO:0000313" key="3">
    <source>
        <dbReference type="EMBL" id="CAI2718026.1"/>
    </source>
</evidence>
<organism evidence="3 4">
    <name type="scientific">Nitrospina watsonii</name>
    <dbReference type="NCBI Taxonomy" id="1323948"/>
    <lineage>
        <taxon>Bacteria</taxon>
        <taxon>Pseudomonadati</taxon>
        <taxon>Nitrospinota/Tectimicrobiota group</taxon>
        <taxon>Nitrospinota</taxon>
        <taxon>Nitrospinia</taxon>
        <taxon>Nitrospinales</taxon>
        <taxon>Nitrospinaceae</taxon>
        <taxon>Nitrospina</taxon>
    </lineage>
</organism>
<name>A0ABM9HD08_9BACT</name>
<accession>A0ABM9HD08</accession>
<evidence type="ECO:0000313" key="4">
    <source>
        <dbReference type="Proteomes" id="UP001157733"/>
    </source>
</evidence>